<dbReference type="PANTHER" id="PTHR38465:SF1">
    <property type="entry name" value="HTH-TYPE TRANSCRIPTIONAL REGULATOR MJ1563-RELATED"/>
    <property type="match status" value="1"/>
</dbReference>
<dbReference type="EMBL" id="WMBQ01000002">
    <property type="protein sequence ID" value="MTD95271.1"/>
    <property type="molecule type" value="Genomic_DNA"/>
</dbReference>
<dbReference type="PANTHER" id="PTHR38465">
    <property type="entry name" value="HTH-TYPE TRANSCRIPTIONAL REGULATOR MJ1563-RELATED"/>
    <property type="match status" value="1"/>
</dbReference>
<evidence type="ECO:0000256" key="3">
    <source>
        <dbReference type="ARBA" id="ARBA00023163"/>
    </source>
</evidence>
<protein>
    <recommendedName>
        <fullName evidence="4">HTH-type transcriptional regulator</fullName>
    </recommendedName>
</protein>
<dbReference type="GO" id="GO:0003677">
    <property type="term" value="F:DNA binding"/>
    <property type="evidence" value="ECO:0007669"/>
    <property type="project" value="UniProtKB-UniRule"/>
</dbReference>
<dbReference type="Pfam" id="PF12802">
    <property type="entry name" value="MarR_2"/>
    <property type="match status" value="1"/>
</dbReference>
<accession>A0A6I3KRC3</accession>
<comment type="similarity">
    <text evidence="4">Belongs to the GbsR family.</text>
</comment>
<evidence type="ECO:0000313" key="6">
    <source>
        <dbReference type="EMBL" id="MTD95271.1"/>
    </source>
</evidence>
<dbReference type="Gene3D" id="1.10.10.10">
    <property type="entry name" value="Winged helix-like DNA-binding domain superfamily/Winged helix DNA-binding domain"/>
    <property type="match status" value="1"/>
</dbReference>
<dbReference type="RefSeq" id="WP_154739834.1">
    <property type="nucleotide sequence ID" value="NZ_WMBQ01000002.1"/>
</dbReference>
<dbReference type="CDD" id="cd00090">
    <property type="entry name" value="HTH_ARSR"/>
    <property type="match status" value="1"/>
</dbReference>
<evidence type="ECO:0000313" key="7">
    <source>
        <dbReference type="Proteomes" id="UP000440694"/>
    </source>
</evidence>
<name>A0A6I3KRC3_9HYPH</name>
<dbReference type="InterPro" id="IPR052362">
    <property type="entry name" value="HTH-GbsR_regulator"/>
</dbReference>
<dbReference type="InterPro" id="IPR011991">
    <property type="entry name" value="ArsR-like_HTH"/>
</dbReference>
<proteinExistence type="inferred from homology"/>
<evidence type="ECO:0000256" key="4">
    <source>
        <dbReference type="PIRNR" id="PIRNR006707"/>
    </source>
</evidence>
<comment type="caution">
    <text evidence="6">The sequence shown here is derived from an EMBL/GenBank/DDBJ whole genome shotgun (WGS) entry which is preliminary data.</text>
</comment>
<evidence type="ECO:0000256" key="2">
    <source>
        <dbReference type="ARBA" id="ARBA00023125"/>
    </source>
</evidence>
<keyword evidence="2 4" id="KW-0238">DNA-binding</keyword>
<organism evidence="6 7">
    <name type="scientific">Hyphomicrobium album</name>
    <dbReference type="NCBI Taxonomy" id="2665159"/>
    <lineage>
        <taxon>Bacteria</taxon>
        <taxon>Pseudomonadati</taxon>
        <taxon>Pseudomonadota</taxon>
        <taxon>Alphaproteobacteria</taxon>
        <taxon>Hyphomicrobiales</taxon>
        <taxon>Hyphomicrobiaceae</taxon>
        <taxon>Hyphomicrobium</taxon>
    </lineage>
</organism>
<dbReference type="InterPro" id="IPR036388">
    <property type="entry name" value="WH-like_DNA-bd_sf"/>
</dbReference>
<gene>
    <name evidence="6" type="ORF">GIW81_13105</name>
</gene>
<dbReference type="InterPro" id="IPR000835">
    <property type="entry name" value="HTH_MarR-typ"/>
</dbReference>
<dbReference type="InterPro" id="IPR026282">
    <property type="entry name" value="MJ1563"/>
</dbReference>
<evidence type="ECO:0000259" key="5">
    <source>
        <dbReference type="Pfam" id="PF12802"/>
    </source>
</evidence>
<keyword evidence="7" id="KW-1185">Reference proteome</keyword>
<dbReference type="AlphaFoldDB" id="A0A6I3KRC3"/>
<sequence>MTEISVHTDLLPGAVERFVVHWGEMGTTWGVNRSVAQIHALLYLSEVPLTAEDIAERLGMARSNVSTSLRELLGWSLIRRVHVMSDRRDYYEAEADMFEMVRRIALVRKAREIDPALAVLRSCATEAKGDAGVSPAVRKRLSAMLEFTETVDRSFGEIMRLPAPTLMALIRMGGTIARFVGRKSSKKPPR</sequence>
<feature type="domain" description="HTH marR-type" evidence="5">
    <location>
        <begin position="30"/>
        <end position="88"/>
    </location>
</feature>
<reference evidence="6 7" key="1">
    <citation type="submission" date="2019-11" db="EMBL/GenBank/DDBJ databases">
        <title>Identification of a novel strain.</title>
        <authorList>
            <person name="Xu Q."/>
            <person name="Wang G."/>
        </authorList>
    </citation>
    <scope>NUCLEOTIDE SEQUENCE [LARGE SCALE GENOMIC DNA]</scope>
    <source>
        <strain evidence="7">xq</strain>
    </source>
</reference>
<dbReference type="GO" id="GO:0003700">
    <property type="term" value="F:DNA-binding transcription factor activity"/>
    <property type="evidence" value="ECO:0007669"/>
    <property type="project" value="InterPro"/>
</dbReference>
<dbReference type="InterPro" id="IPR036390">
    <property type="entry name" value="WH_DNA-bd_sf"/>
</dbReference>
<keyword evidence="3 4" id="KW-0804">Transcription</keyword>
<dbReference type="SUPFAM" id="SSF46785">
    <property type="entry name" value="Winged helix' DNA-binding domain"/>
    <property type="match status" value="1"/>
</dbReference>
<dbReference type="PIRSF" id="PIRSF006707">
    <property type="entry name" value="MJ1563"/>
    <property type="match status" value="1"/>
</dbReference>
<keyword evidence="1 4" id="KW-0805">Transcription regulation</keyword>
<evidence type="ECO:0000256" key="1">
    <source>
        <dbReference type="ARBA" id="ARBA00023015"/>
    </source>
</evidence>
<dbReference type="Proteomes" id="UP000440694">
    <property type="component" value="Unassembled WGS sequence"/>
</dbReference>